<gene>
    <name evidence="1" type="ORF">BN997_00530</name>
</gene>
<dbReference type="AlphaFoldDB" id="A0A0A1MNR6"/>
<dbReference type="Proteomes" id="UP000040453">
    <property type="component" value="Unassembled WGS sequence"/>
</dbReference>
<evidence type="ECO:0000313" key="2">
    <source>
        <dbReference type="Proteomes" id="UP000040453"/>
    </source>
</evidence>
<organism evidence="1 2">
    <name type="scientific">Oceanobacillus oncorhynchi</name>
    <dbReference type="NCBI Taxonomy" id="545501"/>
    <lineage>
        <taxon>Bacteria</taxon>
        <taxon>Bacillati</taxon>
        <taxon>Bacillota</taxon>
        <taxon>Bacilli</taxon>
        <taxon>Bacillales</taxon>
        <taxon>Bacillaceae</taxon>
        <taxon>Oceanobacillus</taxon>
    </lineage>
</organism>
<reference evidence="1 2" key="1">
    <citation type="submission" date="2014-11" db="EMBL/GenBank/DDBJ databases">
        <authorList>
            <person name="Urmite Genomes Urmite Genomes"/>
        </authorList>
    </citation>
    <scope>NUCLEOTIDE SEQUENCE [LARGE SCALE GENOMIC DNA]</scope>
    <source>
        <strain evidence="1 2">Oc5</strain>
    </source>
</reference>
<keyword evidence="2" id="KW-1185">Reference proteome</keyword>
<dbReference type="RefSeq" id="WP_042529407.1">
    <property type="nucleotide sequence ID" value="NZ_CDGG01000001.1"/>
</dbReference>
<name>A0A0A1MNR6_9BACI</name>
<protein>
    <submittedName>
        <fullName evidence="1">Uncharacterized protein</fullName>
    </submittedName>
</protein>
<proteinExistence type="predicted"/>
<dbReference type="EMBL" id="CDGG01000001">
    <property type="protein sequence ID" value="CEI80721.1"/>
    <property type="molecule type" value="Genomic_DNA"/>
</dbReference>
<sequence>MQFYKKLKQVMIDFSSSPPSARNARAKQVLKHTWSFIHGGSYTSVKHKELILKNLNVSPKELAKKSDVSEQAIAKARYRIFQDLEECLSPAFITFLEKKQWEKAWIYLGLATTPHLGYQLFFQEFLQSLKKQVQENSHMQLKSYPLKDCQDEISILRPFFKPLLQNKLEELETAQLQKLRYLFELYDGNIGSIKERYHLHQQLLNGN</sequence>
<evidence type="ECO:0000313" key="1">
    <source>
        <dbReference type="EMBL" id="CEI80721.1"/>
    </source>
</evidence>
<dbReference type="OrthoDB" id="9844012at2"/>
<accession>A0A0A1MNR6</accession>